<gene>
    <name evidence="1" type="primary">FANCA</name>
</gene>
<feature type="non-terminal residue" evidence="1">
    <location>
        <position position="1"/>
    </location>
</feature>
<accession>Q9Y500</accession>
<name>Q9Y500_HUMAN</name>
<evidence type="ECO:0000313" key="1">
    <source>
        <dbReference type="EMBL" id="CAB46098.1"/>
    </source>
</evidence>
<organism evidence="1">
    <name type="scientific">Homo sapiens</name>
    <name type="common">Human</name>
    <dbReference type="NCBI Taxonomy" id="9606"/>
    <lineage>
        <taxon>Eukaryota</taxon>
        <taxon>Metazoa</taxon>
        <taxon>Chordata</taxon>
        <taxon>Craniata</taxon>
        <taxon>Vertebrata</taxon>
        <taxon>Euteleostomi</taxon>
        <taxon>Mammalia</taxon>
        <taxon>Eutheria</taxon>
        <taxon>Euarchontoglires</taxon>
        <taxon>Primates</taxon>
        <taxon>Haplorrhini</taxon>
        <taxon>Catarrhini</taxon>
        <taxon>Hominidae</taxon>
        <taxon>Homo</taxon>
    </lineage>
</organism>
<proteinExistence type="predicted"/>
<dbReference type="EMBL" id="AJ131188">
    <property type="protein sequence ID" value="CAB46098.1"/>
    <property type="molecule type" value="Genomic_DNA"/>
</dbReference>
<reference evidence="1" key="1">
    <citation type="submission" date="1998-11" db="EMBL/GenBank/DDBJ databases">
        <title>Differential expression of FANCA and FANCC genes in human tissues and alternative splicing of FANCA transcripts.</title>
        <authorList>
            <person name="D'Apolito M."/>
            <person name="Ianzano L."/>
            <person name="Savino M."/>
            <person name="Rommens J."/>
            <person name="Zelante L."/>
            <person name="Savoia A."/>
        </authorList>
    </citation>
    <scope>NUCLEOTIDE SEQUENCE</scope>
</reference>
<dbReference type="AlphaFoldDB" id="Q9Y500"/>
<dbReference type="ChiTaRS" id="FANCA">
    <property type="organism name" value="human"/>
</dbReference>
<protein>
    <submittedName>
        <fullName evidence="1">FANCA protein</fullName>
    </submittedName>
</protein>
<sequence>SFSSPLLSTLPLPVTITCVRRRRPWESPGNALVSLFL</sequence>
<dbReference type="OrthoDB" id="2287188at2759"/>